<gene>
    <name evidence="1" type="ORF">HD593_010892</name>
</gene>
<organism evidence="1 2">
    <name type="scientific">Nonomuraea rubra</name>
    <dbReference type="NCBI Taxonomy" id="46180"/>
    <lineage>
        <taxon>Bacteria</taxon>
        <taxon>Bacillati</taxon>
        <taxon>Actinomycetota</taxon>
        <taxon>Actinomycetes</taxon>
        <taxon>Streptosporangiales</taxon>
        <taxon>Streptosporangiaceae</taxon>
        <taxon>Nonomuraea</taxon>
    </lineage>
</organism>
<dbReference type="EMBL" id="JACHMI010000001">
    <property type="protein sequence ID" value="MBB6556097.1"/>
    <property type="molecule type" value="Genomic_DNA"/>
</dbReference>
<sequence>MAQPAFSTTLSPERLQAVQVTADAWRARGHVQEANNLLIVAGLAVPTQAPAALPPNVFSLNDFRTRRQAVSR</sequence>
<dbReference type="RefSeq" id="WP_185110583.1">
    <property type="nucleotide sequence ID" value="NZ_BAAAXY010000078.1"/>
</dbReference>
<accession>A0A7X0U5J7</accession>
<protein>
    <submittedName>
        <fullName evidence="1">Uncharacterized protein</fullName>
    </submittedName>
</protein>
<dbReference type="Proteomes" id="UP000565579">
    <property type="component" value="Unassembled WGS sequence"/>
</dbReference>
<proteinExistence type="predicted"/>
<dbReference type="AlphaFoldDB" id="A0A7X0U5J7"/>
<name>A0A7X0U5J7_9ACTN</name>
<evidence type="ECO:0000313" key="2">
    <source>
        <dbReference type="Proteomes" id="UP000565579"/>
    </source>
</evidence>
<reference evidence="1 2" key="1">
    <citation type="submission" date="2020-08" db="EMBL/GenBank/DDBJ databases">
        <title>Sequencing the genomes of 1000 actinobacteria strains.</title>
        <authorList>
            <person name="Klenk H.-P."/>
        </authorList>
    </citation>
    <scope>NUCLEOTIDE SEQUENCE [LARGE SCALE GENOMIC DNA]</scope>
    <source>
        <strain evidence="1 2">DSM 43768</strain>
    </source>
</reference>
<keyword evidence="2" id="KW-1185">Reference proteome</keyword>
<evidence type="ECO:0000313" key="1">
    <source>
        <dbReference type="EMBL" id="MBB6556097.1"/>
    </source>
</evidence>
<comment type="caution">
    <text evidence="1">The sequence shown here is derived from an EMBL/GenBank/DDBJ whole genome shotgun (WGS) entry which is preliminary data.</text>
</comment>